<proteinExistence type="predicted"/>
<comment type="caution">
    <text evidence="1">The sequence shown here is derived from an EMBL/GenBank/DDBJ whole genome shotgun (WGS) entry which is preliminary data.</text>
</comment>
<dbReference type="EMBL" id="BMIB01000002">
    <property type="protein sequence ID" value="GGH65934.1"/>
    <property type="molecule type" value="Genomic_DNA"/>
</dbReference>
<protein>
    <submittedName>
        <fullName evidence="1">Uncharacterized protein</fullName>
    </submittedName>
</protein>
<dbReference type="AlphaFoldDB" id="A0A917MV33"/>
<organism evidence="1 2">
    <name type="scientific">Filimonas zeae</name>
    <dbReference type="NCBI Taxonomy" id="1737353"/>
    <lineage>
        <taxon>Bacteria</taxon>
        <taxon>Pseudomonadati</taxon>
        <taxon>Bacteroidota</taxon>
        <taxon>Chitinophagia</taxon>
        <taxon>Chitinophagales</taxon>
        <taxon>Chitinophagaceae</taxon>
        <taxon>Filimonas</taxon>
    </lineage>
</organism>
<gene>
    <name evidence="1" type="ORF">GCM10011379_19600</name>
</gene>
<reference evidence="1" key="1">
    <citation type="journal article" date="2014" name="Int. J. Syst. Evol. Microbiol.">
        <title>Complete genome sequence of Corynebacterium casei LMG S-19264T (=DSM 44701T), isolated from a smear-ripened cheese.</title>
        <authorList>
            <consortium name="US DOE Joint Genome Institute (JGI-PGF)"/>
            <person name="Walter F."/>
            <person name="Albersmeier A."/>
            <person name="Kalinowski J."/>
            <person name="Ruckert C."/>
        </authorList>
    </citation>
    <scope>NUCLEOTIDE SEQUENCE</scope>
    <source>
        <strain evidence="1">CGMCC 1.15290</strain>
    </source>
</reference>
<reference evidence="1" key="2">
    <citation type="submission" date="2020-09" db="EMBL/GenBank/DDBJ databases">
        <authorList>
            <person name="Sun Q."/>
            <person name="Zhou Y."/>
        </authorList>
    </citation>
    <scope>NUCLEOTIDE SEQUENCE</scope>
    <source>
        <strain evidence="1">CGMCC 1.15290</strain>
    </source>
</reference>
<name>A0A917MV33_9BACT</name>
<dbReference type="Proteomes" id="UP000627292">
    <property type="component" value="Unassembled WGS sequence"/>
</dbReference>
<evidence type="ECO:0000313" key="1">
    <source>
        <dbReference type="EMBL" id="GGH65934.1"/>
    </source>
</evidence>
<sequence>MDTDSISSQGFSGKLRNGKITELNRWHNNELEWRGQYQYDSKGREIREVSFDPVLSKTRTTKTLLDVKGRTAGVVVSSGKRMIERARFTYFGDSAVFTWFEAGRSRLAKKVELRDKWQRLVAVKENGFSDDPADACRDSIVYSSNISGDSVISVFSFQSSSYCFDCLRDVEDSVFDKTTKQLKRIVGSWEGEVDTMYYHYYDSADCKIVKRYTGGQLTRYNIDREVNGAFLPIMQYAKWHNHLYYYDDKNRTRKVVYQYGYPVVCSTRTYVISYF</sequence>
<keyword evidence="2" id="KW-1185">Reference proteome</keyword>
<evidence type="ECO:0000313" key="2">
    <source>
        <dbReference type="Proteomes" id="UP000627292"/>
    </source>
</evidence>
<accession>A0A917MV33</accession>